<evidence type="ECO:0000256" key="18">
    <source>
        <dbReference type="ARBA" id="ARBA00031141"/>
    </source>
</evidence>
<comment type="subcellular location">
    <subcellularLocation>
        <location evidence="2">Apical cell membrane</location>
    </subcellularLocation>
    <subcellularLocation>
        <location evidence="6">Cell projection</location>
        <location evidence="6">Filopodium</location>
    </subcellularLocation>
    <subcellularLocation>
        <location evidence="7">Cell projection</location>
        <location evidence="7">Lamellipodium</location>
    </subcellularLocation>
    <subcellularLocation>
        <location evidence="1">Cell projection</location>
        <location evidence="1">Microvillus</location>
    </subcellularLocation>
    <subcellularLocation>
        <location evidence="4">Cell projection</location>
        <location evidence="4">Ruffle</location>
    </subcellularLocation>
    <subcellularLocation>
        <location evidence="3">Membrane raft</location>
    </subcellularLocation>
    <subcellularLocation>
        <location evidence="5">Membrane</location>
        <topology evidence="5">Single-pass type I membrane protein</topology>
    </subcellularLocation>
</comment>
<evidence type="ECO:0000256" key="4">
    <source>
        <dbReference type="ARBA" id="ARBA00004466"/>
    </source>
</evidence>
<protein>
    <recommendedName>
        <fullName evidence="9">Podocalyxin</fullName>
    </recommendedName>
    <alternativeName>
        <fullName evidence="18">Podocalyxin-like protein 1</fullName>
    </alternativeName>
</protein>
<reference evidence="21 22" key="1">
    <citation type="journal article" date="2012" name="Genome Biol.">
        <title>Sequencing three crocodilian genomes to illuminate the evolution of archosaurs and amniotes.</title>
        <authorList>
            <person name="St John J.A."/>
            <person name="Braun E.L."/>
            <person name="Isberg S.R."/>
            <person name="Miles L.G."/>
            <person name="Chong A.Y."/>
            <person name="Gongora J."/>
            <person name="Dalzell P."/>
            <person name="Moran C."/>
            <person name="Bed'hom B."/>
            <person name="Abzhanov A."/>
            <person name="Burgess S.C."/>
            <person name="Cooksey A.M."/>
            <person name="Castoe T.A."/>
            <person name="Crawford N.G."/>
            <person name="Densmore L.D."/>
            <person name="Drew J.C."/>
            <person name="Edwards S.V."/>
            <person name="Faircloth B.C."/>
            <person name="Fujita M.K."/>
            <person name="Greenwold M.J."/>
            <person name="Hoffmann F.G."/>
            <person name="Howard J.M."/>
            <person name="Iguchi T."/>
            <person name="Janes D.E."/>
            <person name="Khan S.Y."/>
            <person name="Kohno S."/>
            <person name="de Koning A.J."/>
            <person name="Lance S.L."/>
            <person name="McCarthy F.M."/>
            <person name="McCormack J.E."/>
            <person name="Merchant M.E."/>
            <person name="Peterson D.G."/>
            <person name="Pollock D.D."/>
            <person name="Pourmand N."/>
            <person name="Raney B.J."/>
            <person name="Roessler K.A."/>
            <person name="Sanford J.R."/>
            <person name="Sawyer R.H."/>
            <person name="Schmidt C.J."/>
            <person name="Triplett E.W."/>
            <person name="Tuberville T.D."/>
            <person name="Venegas-Anaya M."/>
            <person name="Howard J.T."/>
            <person name="Jarvis E.D."/>
            <person name="Guillette L.J.Jr."/>
            <person name="Glenn T.C."/>
            <person name="Green R.E."/>
            <person name="Ray D.A."/>
        </authorList>
    </citation>
    <scope>NUCLEOTIDE SEQUENCE [LARGE SCALE GENOMIC DNA]</scope>
    <source>
        <strain evidence="21">KSC_2009_1</strain>
    </source>
</reference>
<dbReference type="GO" id="GO:0032534">
    <property type="term" value="P:regulation of microvillus assembly"/>
    <property type="evidence" value="ECO:0007669"/>
    <property type="project" value="TreeGrafter"/>
</dbReference>
<dbReference type="InterPro" id="IPR013836">
    <property type="entry name" value="CD34/Podocalyxin"/>
</dbReference>
<evidence type="ECO:0000313" key="21">
    <source>
        <dbReference type="EMBL" id="KYO38803.1"/>
    </source>
</evidence>
<evidence type="ECO:0000256" key="3">
    <source>
        <dbReference type="ARBA" id="ARBA00004285"/>
    </source>
</evidence>
<dbReference type="STRING" id="8496.A0A151NPU1"/>
<dbReference type="InterPro" id="IPR017403">
    <property type="entry name" value="PODXL"/>
</dbReference>
<dbReference type="GO" id="GO:0001726">
    <property type="term" value="C:ruffle"/>
    <property type="evidence" value="ECO:0007669"/>
    <property type="project" value="UniProtKB-SubCell"/>
</dbReference>
<keyword evidence="10" id="KW-1003">Cell membrane</keyword>
<comment type="caution">
    <text evidence="21">The sequence shown here is derived from an EMBL/GenBank/DDBJ whole genome shotgun (WGS) entry which is preliminary data.</text>
</comment>
<evidence type="ECO:0000256" key="5">
    <source>
        <dbReference type="ARBA" id="ARBA00004479"/>
    </source>
</evidence>
<dbReference type="PANTHER" id="PTHR12067:SF5">
    <property type="entry name" value="PODOCALYXIN"/>
    <property type="match status" value="1"/>
</dbReference>
<evidence type="ECO:0000256" key="17">
    <source>
        <dbReference type="ARBA" id="ARBA00023273"/>
    </source>
</evidence>
<evidence type="ECO:0000256" key="1">
    <source>
        <dbReference type="ARBA" id="ARBA00004105"/>
    </source>
</evidence>
<sequence>METTAAGGIKDGSKELKEAETARGTSAATVGTPGGDKKDVTTKKSDPPLLKTDSALEAATSTPASTKRVSEPSSTSKPSDSQPKQQITCKEQIPSVKTGKEAPKLVTLNATGICGVVAQTKQSEELYDIICKALNPTFNRSRDQCTVSLAPVQGSPNLYALVDASMQIKPRQEELFELLKEKKDEFKKAGINNVMLADKQLGDDEPTDRFSTPLITTIVCLAVALLLTAAIYGCCHQRRSRRKDQTISSAVPGFEGRHVAVLFTQRLTEELQTMENGYHDNPTLEVMETSSEMQEKKINLNGELGDSWIVPMDNLTKEELEEEEDTHL</sequence>
<keyword evidence="17" id="KW-0966">Cell projection</keyword>
<evidence type="ECO:0000256" key="10">
    <source>
        <dbReference type="ARBA" id="ARBA00022475"/>
    </source>
</evidence>
<organism evidence="21 22">
    <name type="scientific">Alligator mississippiensis</name>
    <name type="common">American alligator</name>
    <dbReference type="NCBI Taxonomy" id="8496"/>
    <lineage>
        <taxon>Eukaryota</taxon>
        <taxon>Metazoa</taxon>
        <taxon>Chordata</taxon>
        <taxon>Craniata</taxon>
        <taxon>Vertebrata</taxon>
        <taxon>Euteleostomi</taxon>
        <taxon>Archelosauria</taxon>
        <taxon>Archosauria</taxon>
        <taxon>Crocodylia</taxon>
        <taxon>Alligatoridae</taxon>
        <taxon>Alligatorinae</taxon>
        <taxon>Alligator</taxon>
    </lineage>
</organism>
<evidence type="ECO:0000256" key="9">
    <source>
        <dbReference type="ARBA" id="ARBA00017371"/>
    </source>
</evidence>
<dbReference type="EMBL" id="AKHW03002440">
    <property type="protein sequence ID" value="KYO38803.1"/>
    <property type="molecule type" value="Genomic_DNA"/>
</dbReference>
<keyword evidence="13" id="KW-0130">Cell adhesion</keyword>
<gene>
    <name evidence="21" type="primary">PODXL-1</name>
    <name evidence="21" type="ORF">Y1Q_0023478</name>
</gene>
<dbReference type="GO" id="GO:0016477">
    <property type="term" value="P:cell migration"/>
    <property type="evidence" value="ECO:0007669"/>
    <property type="project" value="InterPro"/>
</dbReference>
<evidence type="ECO:0000256" key="11">
    <source>
        <dbReference type="ARBA" id="ARBA00022692"/>
    </source>
</evidence>
<evidence type="ECO:0000256" key="6">
    <source>
        <dbReference type="ARBA" id="ARBA00004486"/>
    </source>
</evidence>
<dbReference type="Pfam" id="PF06365">
    <property type="entry name" value="CD34_antigen"/>
    <property type="match status" value="2"/>
</dbReference>
<dbReference type="GO" id="GO:0045121">
    <property type="term" value="C:membrane raft"/>
    <property type="evidence" value="ECO:0007669"/>
    <property type="project" value="UniProtKB-SubCell"/>
</dbReference>
<dbReference type="GO" id="GO:0016324">
    <property type="term" value="C:apical plasma membrane"/>
    <property type="evidence" value="ECO:0007669"/>
    <property type="project" value="UniProtKB-SubCell"/>
</dbReference>
<name>A0A151NPU1_ALLMI</name>
<dbReference type="GO" id="GO:0031528">
    <property type="term" value="C:microvillus membrane"/>
    <property type="evidence" value="ECO:0007669"/>
    <property type="project" value="TreeGrafter"/>
</dbReference>
<dbReference type="Proteomes" id="UP000050525">
    <property type="component" value="Unassembled WGS sequence"/>
</dbReference>
<feature type="compositionally biased region" description="Low complexity" evidence="19">
    <location>
        <begin position="71"/>
        <end position="86"/>
    </location>
</feature>
<dbReference type="GO" id="GO:0022408">
    <property type="term" value="P:negative regulation of cell-cell adhesion"/>
    <property type="evidence" value="ECO:0007669"/>
    <property type="project" value="TreeGrafter"/>
</dbReference>
<evidence type="ECO:0000256" key="15">
    <source>
        <dbReference type="ARBA" id="ARBA00023136"/>
    </source>
</evidence>
<proteinExistence type="inferred from homology"/>
<evidence type="ECO:0000256" key="13">
    <source>
        <dbReference type="ARBA" id="ARBA00022889"/>
    </source>
</evidence>
<evidence type="ECO:0000256" key="16">
    <source>
        <dbReference type="ARBA" id="ARBA00023180"/>
    </source>
</evidence>
<feature type="transmembrane region" description="Helical" evidence="20">
    <location>
        <begin position="214"/>
        <end position="235"/>
    </location>
</feature>
<evidence type="ECO:0000256" key="12">
    <source>
        <dbReference type="ARBA" id="ARBA00022729"/>
    </source>
</evidence>
<dbReference type="GO" id="GO:0007155">
    <property type="term" value="P:cell adhesion"/>
    <property type="evidence" value="ECO:0007669"/>
    <property type="project" value="UniProtKB-KW"/>
</dbReference>
<dbReference type="GO" id="GO:0030027">
    <property type="term" value="C:lamellipodium"/>
    <property type="evidence" value="ECO:0007669"/>
    <property type="project" value="UniProtKB-SubCell"/>
</dbReference>
<evidence type="ECO:0000256" key="19">
    <source>
        <dbReference type="SAM" id="MobiDB-lite"/>
    </source>
</evidence>
<keyword evidence="14 20" id="KW-1133">Transmembrane helix</keyword>
<keyword evidence="16" id="KW-0325">Glycoprotein</keyword>
<evidence type="ECO:0000256" key="14">
    <source>
        <dbReference type="ARBA" id="ARBA00022989"/>
    </source>
</evidence>
<evidence type="ECO:0000256" key="8">
    <source>
        <dbReference type="ARBA" id="ARBA00007029"/>
    </source>
</evidence>
<evidence type="ECO:0000256" key="2">
    <source>
        <dbReference type="ARBA" id="ARBA00004221"/>
    </source>
</evidence>
<evidence type="ECO:0000256" key="7">
    <source>
        <dbReference type="ARBA" id="ARBA00004510"/>
    </source>
</evidence>
<dbReference type="GO" id="GO:0033634">
    <property type="term" value="P:positive regulation of cell-cell adhesion mediated by integrin"/>
    <property type="evidence" value="ECO:0007669"/>
    <property type="project" value="TreeGrafter"/>
</dbReference>
<dbReference type="GO" id="GO:0030175">
    <property type="term" value="C:filopodium"/>
    <property type="evidence" value="ECO:0007669"/>
    <property type="project" value="UniProtKB-SubCell"/>
</dbReference>
<comment type="similarity">
    <text evidence="8">Belongs to the podocalyxin family.</text>
</comment>
<feature type="compositionally biased region" description="Basic and acidic residues" evidence="19">
    <location>
        <begin position="11"/>
        <end position="21"/>
    </location>
</feature>
<keyword evidence="22" id="KW-1185">Reference proteome</keyword>
<feature type="compositionally biased region" description="Basic and acidic residues" evidence="19">
    <location>
        <begin position="35"/>
        <end position="46"/>
    </location>
</feature>
<keyword evidence="12" id="KW-0732">Signal</keyword>
<keyword evidence="11 20" id="KW-0812">Transmembrane</keyword>
<accession>A0A151NPU1</accession>
<dbReference type="AlphaFoldDB" id="A0A151NPU1"/>
<evidence type="ECO:0000256" key="20">
    <source>
        <dbReference type="SAM" id="Phobius"/>
    </source>
</evidence>
<dbReference type="PANTHER" id="PTHR12067">
    <property type="entry name" value="PODOCALYXIN"/>
    <property type="match status" value="1"/>
</dbReference>
<evidence type="ECO:0000313" key="22">
    <source>
        <dbReference type="Proteomes" id="UP000050525"/>
    </source>
</evidence>
<keyword evidence="15 20" id="KW-0472">Membrane</keyword>
<feature type="region of interest" description="Disordered" evidence="19">
    <location>
        <begin position="1"/>
        <end position="95"/>
    </location>
</feature>